<dbReference type="InterPro" id="IPR017441">
    <property type="entry name" value="Protein_kinase_ATP_BS"/>
</dbReference>
<dbReference type="Pfam" id="PF00069">
    <property type="entry name" value="Pkinase"/>
    <property type="match status" value="1"/>
</dbReference>
<dbReference type="GO" id="GO:0004674">
    <property type="term" value="F:protein serine/threonine kinase activity"/>
    <property type="evidence" value="ECO:0007669"/>
    <property type="project" value="UniProtKB-EC"/>
</dbReference>
<accession>A0A398DUP3</accession>
<comment type="caution">
    <text evidence="11">The sequence shown here is derived from an EMBL/GenBank/DDBJ whole genome shotgun (WGS) entry which is preliminary data.</text>
</comment>
<keyword evidence="5" id="KW-0418">Kinase</keyword>
<gene>
    <name evidence="11" type="ORF">SMC1_09520</name>
</gene>
<dbReference type="PROSITE" id="PS50005">
    <property type="entry name" value="TPR"/>
    <property type="match status" value="1"/>
</dbReference>
<name>A0A398DUP3_9BACT</name>
<feature type="binding site" evidence="8">
    <location>
        <position position="81"/>
    </location>
    <ligand>
        <name>ATP</name>
        <dbReference type="ChEBI" id="CHEBI:30616"/>
    </ligand>
</feature>
<keyword evidence="12" id="KW-1185">Reference proteome</keyword>
<evidence type="ECO:0000256" key="8">
    <source>
        <dbReference type="PROSITE-ProRule" id="PRU10141"/>
    </source>
</evidence>
<dbReference type="InterPro" id="IPR050660">
    <property type="entry name" value="NEK_Ser/Thr_kinase"/>
</dbReference>
<dbReference type="GO" id="GO:0005524">
    <property type="term" value="F:ATP binding"/>
    <property type="evidence" value="ECO:0007669"/>
    <property type="project" value="UniProtKB-UniRule"/>
</dbReference>
<evidence type="ECO:0000313" key="11">
    <source>
        <dbReference type="EMBL" id="RIE15808.1"/>
    </source>
</evidence>
<feature type="repeat" description="TPR" evidence="7">
    <location>
        <begin position="352"/>
        <end position="385"/>
    </location>
</feature>
<dbReference type="SUPFAM" id="SSF48452">
    <property type="entry name" value="TPR-like"/>
    <property type="match status" value="1"/>
</dbReference>
<protein>
    <recommendedName>
        <fullName evidence="2">non-specific serine/threonine protein kinase</fullName>
        <ecNumber evidence="2">2.7.11.1</ecNumber>
    </recommendedName>
</protein>
<dbReference type="PROSITE" id="PS50293">
    <property type="entry name" value="TPR_REGION"/>
    <property type="match status" value="2"/>
</dbReference>
<dbReference type="Proteomes" id="UP000266113">
    <property type="component" value="Unassembled WGS sequence"/>
</dbReference>
<dbReference type="InterPro" id="IPR019734">
    <property type="entry name" value="TPR_rpt"/>
</dbReference>
<dbReference type="Gene3D" id="1.25.40.10">
    <property type="entry name" value="Tetratricopeptide repeat domain"/>
    <property type="match status" value="1"/>
</dbReference>
<keyword evidence="6 8" id="KW-0067">ATP-binding</keyword>
<comment type="similarity">
    <text evidence="1">Belongs to the protein kinase superfamily. NEK Ser/Thr protein kinase family. NIMA subfamily.</text>
</comment>
<dbReference type="CDD" id="cd14014">
    <property type="entry name" value="STKc_PknB_like"/>
    <property type="match status" value="1"/>
</dbReference>
<dbReference type="Pfam" id="PF00515">
    <property type="entry name" value="TPR_1"/>
    <property type="match status" value="2"/>
</dbReference>
<dbReference type="PROSITE" id="PS00107">
    <property type="entry name" value="PROTEIN_KINASE_ATP"/>
    <property type="match status" value="1"/>
</dbReference>
<organism evidence="11 12">
    <name type="scientific">Candidatus Cryosericum septentrionale</name>
    <dbReference type="NCBI Taxonomy" id="2290913"/>
    <lineage>
        <taxon>Bacteria</taxon>
        <taxon>Pseudomonadati</taxon>
        <taxon>Caldisericota/Cryosericota group</taxon>
        <taxon>Candidatus Cryosericota</taxon>
        <taxon>Candidatus Cryosericia</taxon>
        <taxon>Candidatus Cryosericales</taxon>
        <taxon>Candidatus Cryosericaceae</taxon>
        <taxon>Candidatus Cryosericum</taxon>
    </lineage>
</organism>
<evidence type="ECO:0000256" key="2">
    <source>
        <dbReference type="ARBA" id="ARBA00012513"/>
    </source>
</evidence>
<feature type="compositionally biased region" description="Pro residues" evidence="9">
    <location>
        <begin position="19"/>
        <end position="31"/>
    </location>
</feature>
<evidence type="ECO:0000256" key="9">
    <source>
        <dbReference type="SAM" id="MobiDB-lite"/>
    </source>
</evidence>
<dbReference type="PANTHER" id="PTHR43671">
    <property type="entry name" value="SERINE/THREONINE-PROTEIN KINASE NEK"/>
    <property type="match status" value="1"/>
</dbReference>
<evidence type="ECO:0000256" key="4">
    <source>
        <dbReference type="ARBA" id="ARBA00022741"/>
    </source>
</evidence>
<dbReference type="InterPro" id="IPR000719">
    <property type="entry name" value="Prot_kinase_dom"/>
</dbReference>
<dbReference type="SMART" id="SM00028">
    <property type="entry name" value="TPR"/>
    <property type="match status" value="2"/>
</dbReference>
<evidence type="ECO:0000256" key="5">
    <source>
        <dbReference type="ARBA" id="ARBA00022777"/>
    </source>
</evidence>
<dbReference type="Gene3D" id="1.10.510.10">
    <property type="entry name" value="Transferase(Phosphotransferase) domain 1"/>
    <property type="match status" value="1"/>
</dbReference>
<dbReference type="RefSeq" id="WP_119086536.1">
    <property type="nucleotide sequence ID" value="NZ_QXIY01000045.1"/>
</dbReference>
<dbReference type="EMBL" id="QXIY01000045">
    <property type="protein sequence ID" value="RIE15808.1"/>
    <property type="molecule type" value="Genomic_DNA"/>
</dbReference>
<keyword evidence="3" id="KW-0808">Transferase</keyword>
<dbReference type="PANTHER" id="PTHR43671:SF13">
    <property type="entry name" value="SERINE_THREONINE-PROTEIN KINASE NEK2"/>
    <property type="match status" value="1"/>
</dbReference>
<evidence type="ECO:0000256" key="7">
    <source>
        <dbReference type="PROSITE-ProRule" id="PRU00339"/>
    </source>
</evidence>
<dbReference type="AlphaFoldDB" id="A0A398DUP3"/>
<evidence type="ECO:0000256" key="1">
    <source>
        <dbReference type="ARBA" id="ARBA00010886"/>
    </source>
</evidence>
<keyword evidence="7" id="KW-0802">TPR repeat</keyword>
<feature type="region of interest" description="Disordered" evidence="9">
    <location>
        <begin position="1"/>
        <end position="40"/>
    </location>
</feature>
<feature type="non-terminal residue" evidence="11">
    <location>
        <position position="416"/>
    </location>
</feature>
<dbReference type="OrthoDB" id="9788659at2"/>
<dbReference type="PROSITE" id="PS50011">
    <property type="entry name" value="PROTEIN_KINASE_DOM"/>
    <property type="match status" value="1"/>
</dbReference>
<evidence type="ECO:0000256" key="6">
    <source>
        <dbReference type="ARBA" id="ARBA00022840"/>
    </source>
</evidence>
<dbReference type="SUPFAM" id="SSF56112">
    <property type="entry name" value="Protein kinase-like (PK-like)"/>
    <property type="match status" value="1"/>
</dbReference>
<dbReference type="SMART" id="SM00220">
    <property type="entry name" value="S_TKc"/>
    <property type="match status" value="1"/>
</dbReference>
<keyword evidence="4 8" id="KW-0547">Nucleotide-binding</keyword>
<dbReference type="Gene3D" id="3.30.200.20">
    <property type="entry name" value="Phosphorylase Kinase, domain 1"/>
    <property type="match status" value="1"/>
</dbReference>
<dbReference type="EC" id="2.7.11.1" evidence="2"/>
<dbReference type="InterPro" id="IPR011990">
    <property type="entry name" value="TPR-like_helical_dom_sf"/>
</dbReference>
<dbReference type="InterPro" id="IPR011009">
    <property type="entry name" value="Kinase-like_dom_sf"/>
</dbReference>
<proteinExistence type="inferred from homology"/>
<feature type="domain" description="Protein kinase" evidence="10">
    <location>
        <begin position="52"/>
        <end position="334"/>
    </location>
</feature>
<reference evidence="11 12" key="1">
    <citation type="submission" date="2018-09" db="EMBL/GenBank/DDBJ databases">
        <title>Discovery and Ecogenomic Context for Candidatus Cryosericales, a Global Caldiserica Order Active in Thawing Permafrost.</title>
        <authorList>
            <person name="Martinez M.A."/>
            <person name="Woodcroft B.J."/>
            <person name="Ignacio Espinoza J.C."/>
            <person name="Zayed A."/>
            <person name="Singleton C.M."/>
            <person name="Boyd J."/>
            <person name="Li Y.-F."/>
            <person name="Purvine S."/>
            <person name="Maughan H."/>
            <person name="Hodgkins S.B."/>
            <person name="Anderson D."/>
            <person name="Sederholm M."/>
            <person name="Temperton B."/>
            <person name="Saleska S.R."/>
            <person name="Tyson G.W."/>
            <person name="Rich V.I."/>
        </authorList>
    </citation>
    <scope>NUCLEOTIDE SEQUENCE [LARGE SCALE GENOMIC DNA]</scope>
    <source>
        <strain evidence="11 12">SMC1</strain>
    </source>
</reference>
<evidence type="ECO:0000256" key="3">
    <source>
        <dbReference type="ARBA" id="ARBA00022679"/>
    </source>
</evidence>
<evidence type="ECO:0000313" key="12">
    <source>
        <dbReference type="Proteomes" id="UP000266113"/>
    </source>
</evidence>
<sequence>MSDSGNWFGKLFKQVSQPEPEPNPGVAPKPTPKQDLQPGAPYKKRDFIGQDYQVYGILGKGGFGVVYLVYSHKSGEVYALKTFKDEFLADQDVRKRFHKEASVWVELGRHPYLVRAVFVDEVSGRLYIAMEYIAPNEERLNSLEGYLQRQPPDLAQSLRWAIQICHGMEYAYSKGLRAHRDLKPANIMITQDKTAKITDFGLGGVLGGSPAMRAAGLSAQPGRFGLSGQTMLGTGFGAPTHMAPEQFDNAAGCDERSDIYSFGIVLYQMAAGGRLPFPVPMGADWQAMRQLHRESPVPRLDSPLFPIIQRCLEKSPEKRYQTFKEVRNNLEPLLQHQTGEVIIPPQSKELEAWEWNNKGSSLDSLGRYEEAILCYDKALELDPRYVASWSNKGASLDSLGRFEDAIHCYDKALELD</sequence>
<evidence type="ECO:0000259" key="10">
    <source>
        <dbReference type="PROSITE" id="PS50011"/>
    </source>
</evidence>